<dbReference type="Proteomes" id="UP001168821">
    <property type="component" value="Unassembled WGS sequence"/>
</dbReference>
<gene>
    <name evidence="2" type="ORF">Zmor_024131</name>
</gene>
<evidence type="ECO:0000256" key="1">
    <source>
        <dbReference type="SAM" id="Coils"/>
    </source>
</evidence>
<dbReference type="InterPro" id="IPR011011">
    <property type="entry name" value="Znf_FYVE_PHD"/>
</dbReference>
<dbReference type="AlphaFoldDB" id="A0AA38I0A8"/>
<dbReference type="EMBL" id="JALNTZ010000007">
    <property type="protein sequence ID" value="KAJ3646547.1"/>
    <property type="molecule type" value="Genomic_DNA"/>
</dbReference>
<dbReference type="SUPFAM" id="SSF57903">
    <property type="entry name" value="FYVE/PHD zinc finger"/>
    <property type="match status" value="1"/>
</dbReference>
<name>A0AA38I0A8_9CUCU</name>
<dbReference type="Gene3D" id="3.30.40.10">
    <property type="entry name" value="Zinc/RING finger domain, C3HC4 (zinc finger)"/>
    <property type="match status" value="1"/>
</dbReference>
<sequence length="140" mass="15550">MAPVCKFCNDIVTDKDTAQCGLCKDAFHGGCAGLSGAELKCLKKEDRKISFQCNASSSLKANLLKINDLTATISSLKEEVNNLKKVVTDILKKATSDNADIVNDAGHRCDCNEIINEIMDRQRRESNLIFFKYWNPAMMI</sequence>
<reference evidence="2" key="1">
    <citation type="journal article" date="2023" name="G3 (Bethesda)">
        <title>Whole genome assemblies of Zophobas morio and Tenebrio molitor.</title>
        <authorList>
            <person name="Kaur S."/>
            <person name="Stinson S.A."/>
            <person name="diCenzo G.C."/>
        </authorList>
    </citation>
    <scope>NUCLEOTIDE SEQUENCE</scope>
    <source>
        <strain evidence="2">QUZm001</strain>
    </source>
</reference>
<evidence type="ECO:0000313" key="3">
    <source>
        <dbReference type="Proteomes" id="UP001168821"/>
    </source>
</evidence>
<dbReference type="InterPro" id="IPR013083">
    <property type="entry name" value="Znf_RING/FYVE/PHD"/>
</dbReference>
<organism evidence="2 3">
    <name type="scientific">Zophobas morio</name>
    <dbReference type="NCBI Taxonomy" id="2755281"/>
    <lineage>
        <taxon>Eukaryota</taxon>
        <taxon>Metazoa</taxon>
        <taxon>Ecdysozoa</taxon>
        <taxon>Arthropoda</taxon>
        <taxon>Hexapoda</taxon>
        <taxon>Insecta</taxon>
        <taxon>Pterygota</taxon>
        <taxon>Neoptera</taxon>
        <taxon>Endopterygota</taxon>
        <taxon>Coleoptera</taxon>
        <taxon>Polyphaga</taxon>
        <taxon>Cucujiformia</taxon>
        <taxon>Tenebrionidae</taxon>
        <taxon>Zophobas</taxon>
    </lineage>
</organism>
<comment type="caution">
    <text evidence="2">The sequence shown here is derived from an EMBL/GenBank/DDBJ whole genome shotgun (WGS) entry which is preliminary data.</text>
</comment>
<keyword evidence="3" id="KW-1185">Reference proteome</keyword>
<feature type="coiled-coil region" evidence="1">
    <location>
        <begin position="66"/>
        <end position="93"/>
    </location>
</feature>
<proteinExistence type="predicted"/>
<evidence type="ECO:0000313" key="2">
    <source>
        <dbReference type="EMBL" id="KAJ3646547.1"/>
    </source>
</evidence>
<keyword evidence="1" id="KW-0175">Coiled coil</keyword>
<protein>
    <submittedName>
        <fullName evidence="2">Uncharacterized protein</fullName>
    </submittedName>
</protein>
<accession>A0AA38I0A8</accession>